<sequence>MMTSSCLELECVRFKSKEAVHHGMQINKITPELPKEIIPASLPLFWERAPGMPPEICDLTSSFKDGREASATERTFRLSLGVVMAADKNELFDADKPLDLFQADLHWLHCLSRP</sequence>
<dbReference type="AlphaFoldDB" id="A0A8S1DBR5"/>
<organism evidence="1 2">
    <name type="scientific">Cloeon dipterum</name>
    <dbReference type="NCBI Taxonomy" id="197152"/>
    <lineage>
        <taxon>Eukaryota</taxon>
        <taxon>Metazoa</taxon>
        <taxon>Ecdysozoa</taxon>
        <taxon>Arthropoda</taxon>
        <taxon>Hexapoda</taxon>
        <taxon>Insecta</taxon>
        <taxon>Pterygota</taxon>
        <taxon>Palaeoptera</taxon>
        <taxon>Ephemeroptera</taxon>
        <taxon>Pisciforma</taxon>
        <taxon>Baetidae</taxon>
        <taxon>Cloeon</taxon>
    </lineage>
</organism>
<evidence type="ECO:0000313" key="2">
    <source>
        <dbReference type="Proteomes" id="UP000494165"/>
    </source>
</evidence>
<protein>
    <submittedName>
        <fullName evidence="1">Uncharacterized protein</fullName>
    </submittedName>
</protein>
<gene>
    <name evidence="1" type="ORF">CLODIP_2_CD12369</name>
</gene>
<accession>A0A8S1DBR5</accession>
<keyword evidence="2" id="KW-1185">Reference proteome</keyword>
<proteinExistence type="predicted"/>
<name>A0A8S1DBR5_9INSE</name>
<dbReference type="EMBL" id="CADEPI010000140">
    <property type="protein sequence ID" value="CAB3377201.1"/>
    <property type="molecule type" value="Genomic_DNA"/>
</dbReference>
<comment type="caution">
    <text evidence="1">The sequence shown here is derived from an EMBL/GenBank/DDBJ whole genome shotgun (WGS) entry which is preliminary data.</text>
</comment>
<dbReference type="Proteomes" id="UP000494165">
    <property type="component" value="Unassembled WGS sequence"/>
</dbReference>
<reference evidence="1 2" key="1">
    <citation type="submission" date="2020-04" db="EMBL/GenBank/DDBJ databases">
        <authorList>
            <person name="Alioto T."/>
            <person name="Alioto T."/>
            <person name="Gomez Garrido J."/>
        </authorList>
    </citation>
    <scope>NUCLEOTIDE SEQUENCE [LARGE SCALE GENOMIC DNA]</scope>
</reference>
<evidence type="ECO:0000313" key="1">
    <source>
        <dbReference type="EMBL" id="CAB3377201.1"/>
    </source>
</evidence>